<sequence>MYQKTNQLAISLWYYETKEDLGEPFWSLIWGNVDVSRRQIDN</sequence>
<dbReference type="EMBL" id="JBHTOM010000003">
    <property type="protein sequence ID" value="MFD1548707.1"/>
    <property type="molecule type" value="Genomic_DNA"/>
</dbReference>
<comment type="caution">
    <text evidence="1">The sequence shown here is derived from an EMBL/GenBank/DDBJ whole genome shotgun (WGS) entry which is preliminary data.</text>
</comment>
<protein>
    <submittedName>
        <fullName evidence="1">Uncharacterized protein</fullName>
    </submittedName>
</protein>
<evidence type="ECO:0000313" key="2">
    <source>
        <dbReference type="Proteomes" id="UP001597195"/>
    </source>
</evidence>
<dbReference type="RefSeq" id="WP_263853794.1">
    <property type="nucleotide sequence ID" value="NZ_JBHTOM010000003.1"/>
</dbReference>
<evidence type="ECO:0000313" key="1">
    <source>
        <dbReference type="EMBL" id="MFD1548707.1"/>
    </source>
</evidence>
<name>A0ABW4H1U4_9LACO</name>
<proteinExistence type="predicted"/>
<reference evidence="2" key="1">
    <citation type="journal article" date="2019" name="Int. J. Syst. Evol. Microbiol.">
        <title>The Global Catalogue of Microorganisms (GCM) 10K type strain sequencing project: providing services to taxonomists for standard genome sequencing and annotation.</title>
        <authorList>
            <consortium name="The Broad Institute Genomics Platform"/>
            <consortium name="The Broad Institute Genome Sequencing Center for Infectious Disease"/>
            <person name="Wu L."/>
            <person name="Ma J."/>
        </authorList>
    </citation>
    <scope>NUCLEOTIDE SEQUENCE [LARGE SCALE GENOMIC DNA]</scope>
    <source>
        <strain evidence="2">CCM 8906</strain>
    </source>
</reference>
<organism evidence="1 2">
    <name type="scientific">Levilactobacillus fuyuanensis</name>
    <dbReference type="NCBI Taxonomy" id="2486022"/>
    <lineage>
        <taxon>Bacteria</taxon>
        <taxon>Bacillati</taxon>
        <taxon>Bacillota</taxon>
        <taxon>Bacilli</taxon>
        <taxon>Lactobacillales</taxon>
        <taxon>Lactobacillaceae</taxon>
        <taxon>Levilactobacillus</taxon>
    </lineage>
</organism>
<dbReference type="Proteomes" id="UP001597195">
    <property type="component" value="Unassembled WGS sequence"/>
</dbReference>
<accession>A0ABW4H1U4</accession>
<gene>
    <name evidence="1" type="ORF">ACFQ5T_03300</name>
</gene>
<keyword evidence="2" id="KW-1185">Reference proteome</keyword>